<dbReference type="CDD" id="cd24025">
    <property type="entry name" value="ASKHA_NBD_ParM_pCBH-like"/>
    <property type="match status" value="1"/>
</dbReference>
<reference evidence="4" key="1">
    <citation type="journal article" date="2019" name="Int. J. Syst. Evol. Microbiol.">
        <title>The Global Catalogue of Microorganisms (GCM) 10K type strain sequencing project: providing services to taxonomists for standard genome sequencing and annotation.</title>
        <authorList>
            <consortium name="The Broad Institute Genomics Platform"/>
            <consortium name="The Broad Institute Genome Sequencing Center for Infectious Disease"/>
            <person name="Wu L."/>
            <person name="Ma J."/>
        </authorList>
    </citation>
    <scope>NUCLEOTIDE SEQUENCE [LARGE SCALE GENOMIC DNA]</scope>
    <source>
        <strain evidence="4">CCUG 54822</strain>
    </source>
</reference>
<dbReference type="Pfam" id="PF21522">
    <property type="entry name" value="MreB-like_C"/>
    <property type="match status" value="1"/>
</dbReference>
<name>A0ABW3ZY23_9BACI</name>
<evidence type="ECO:0000313" key="3">
    <source>
        <dbReference type="EMBL" id="MFD1363108.1"/>
    </source>
</evidence>
<keyword evidence="4" id="KW-1185">Reference proteome</keyword>
<feature type="domain" description="Actin homologue MreB-like C-terminal" evidence="2">
    <location>
        <begin position="187"/>
        <end position="313"/>
    </location>
</feature>
<organism evidence="3 4">
    <name type="scientific">Lentibacillus salinarum</name>
    <dbReference type="NCBI Taxonomy" id="446820"/>
    <lineage>
        <taxon>Bacteria</taxon>
        <taxon>Bacillati</taxon>
        <taxon>Bacillota</taxon>
        <taxon>Bacilli</taxon>
        <taxon>Bacillales</taxon>
        <taxon>Bacillaceae</taxon>
        <taxon>Lentibacillus</taxon>
    </lineage>
</organism>
<dbReference type="InterPro" id="IPR040607">
    <property type="entry name" value="ALP_N"/>
</dbReference>
<evidence type="ECO:0000259" key="2">
    <source>
        <dbReference type="Pfam" id="PF21522"/>
    </source>
</evidence>
<dbReference type="EMBL" id="JBHTNH010000029">
    <property type="protein sequence ID" value="MFD1363108.1"/>
    <property type="molecule type" value="Genomic_DNA"/>
</dbReference>
<dbReference type="Gene3D" id="3.30.420.40">
    <property type="match status" value="2"/>
</dbReference>
<dbReference type="SUPFAM" id="SSF53067">
    <property type="entry name" value="Actin-like ATPase domain"/>
    <property type="match status" value="2"/>
</dbReference>
<proteinExistence type="predicted"/>
<dbReference type="InterPro" id="IPR043129">
    <property type="entry name" value="ATPase_NBD"/>
</dbReference>
<dbReference type="Pfam" id="PF17989">
    <property type="entry name" value="ALP_N"/>
    <property type="match status" value="1"/>
</dbReference>
<evidence type="ECO:0000313" key="4">
    <source>
        <dbReference type="Proteomes" id="UP001597178"/>
    </source>
</evidence>
<comment type="caution">
    <text evidence="3">The sequence shown here is derived from an EMBL/GenBank/DDBJ whole genome shotgun (WGS) entry which is preliminary data.</text>
</comment>
<dbReference type="RefSeq" id="WP_382402302.1">
    <property type="nucleotide sequence ID" value="NZ_JBHTNH010000029.1"/>
</dbReference>
<dbReference type="Proteomes" id="UP001597178">
    <property type="component" value="Unassembled WGS sequence"/>
</dbReference>
<sequence length="356" mass="39363">MEIVAVDLGYGYVKAMSSNGKQVLFPSIVGNGYERGLMDLFGDSSRDISNIHVKVQGEDYFVGDLAKESRSQSRIFERERFSHKYTHILLNVAIQLVTDENTNAVQIVTGLPLDFYQSQAKDFQRSITGVQPELEWQSGPVSGHRKVVIEQGLVFPQGAAAIFAALMDDRGRPVYADFMREGSIIGLIDVGFRTTDFVVVEMKQGGSFVPKTKLSGTVDEGVINLYREVRQAYKTKTGGADLSESYVDRILRDKELTYRGDKIDFSQVIGRSLQAITANIVDRLKSVWAEESDLFDGIFLAGGGGSLFAEHFQPAFDHRLKTIPSSQFANAIGYSRLGKAIFQSESTDSDSVTKHG</sequence>
<protein>
    <recommendedName>
        <fullName evidence="5">Actin-like protein N-terminal domain-containing protein</fullName>
    </recommendedName>
</protein>
<feature type="domain" description="Actin-like protein N-terminal" evidence="1">
    <location>
        <begin position="5"/>
        <end position="159"/>
    </location>
</feature>
<dbReference type="InterPro" id="IPR049067">
    <property type="entry name" value="MreB-like_C"/>
</dbReference>
<gene>
    <name evidence="3" type="ORF">ACFQ4A_15775</name>
</gene>
<evidence type="ECO:0000259" key="1">
    <source>
        <dbReference type="Pfam" id="PF17989"/>
    </source>
</evidence>
<evidence type="ECO:0008006" key="5">
    <source>
        <dbReference type="Google" id="ProtNLM"/>
    </source>
</evidence>
<accession>A0ABW3ZY23</accession>